<dbReference type="InterPro" id="IPR049883">
    <property type="entry name" value="NOTCH1_EGF-like"/>
</dbReference>
<feature type="domain" description="Ig-like" evidence="20">
    <location>
        <begin position="1157"/>
        <end position="1246"/>
    </location>
</feature>
<feature type="domain" description="Ig-like" evidence="20">
    <location>
        <begin position="2170"/>
        <end position="2256"/>
    </location>
</feature>
<feature type="domain" description="Ig-like" evidence="20">
    <location>
        <begin position="2077"/>
        <end position="2165"/>
    </location>
</feature>
<keyword evidence="14" id="KW-0675">Receptor</keyword>
<dbReference type="FunFam" id="2.20.100.10:FF:000067">
    <property type="entry name" value="Hemicentin 1"/>
    <property type="match status" value="1"/>
</dbReference>
<dbReference type="Gene3D" id="2.60.40.10">
    <property type="entry name" value="Immunoglobulins"/>
    <property type="match status" value="26"/>
</dbReference>
<evidence type="ECO:0008006" key="24">
    <source>
        <dbReference type="Google" id="ProtNLM"/>
    </source>
</evidence>
<dbReference type="GO" id="GO:0005509">
    <property type="term" value="F:calcium ion binding"/>
    <property type="evidence" value="ECO:0007669"/>
    <property type="project" value="InterPro"/>
</dbReference>
<reference evidence="22 23" key="1">
    <citation type="journal article" date="2024" name="BMC Genomics">
        <title>Genome assembly of redclaw crayfish (Cherax quadricarinatus) provides insights into its immune adaptation and hypoxia tolerance.</title>
        <authorList>
            <person name="Liu Z."/>
            <person name="Zheng J."/>
            <person name="Li H."/>
            <person name="Fang K."/>
            <person name="Wang S."/>
            <person name="He J."/>
            <person name="Zhou D."/>
            <person name="Weng S."/>
            <person name="Chi M."/>
            <person name="Gu Z."/>
            <person name="He J."/>
            <person name="Li F."/>
            <person name="Wang M."/>
        </authorList>
    </citation>
    <scope>NUCLEOTIDE SEQUENCE [LARGE SCALE GENOMIC DNA]</scope>
    <source>
        <strain evidence="22">ZL_2023a</strain>
    </source>
</reference>
<dbReference type="PROSITE" id="PS50993">
    <property type="entry name" value="NIDOGEN_G2"/>
    <property type="match status" value="1"/>
</dbReference>
<evidence type="ECO:0000256" key="17">
    <source>
        <dbReference type="PROSITE-ProRule" id="PRU00076"/>
    </source>
</evidence>
<dbReference type="InterPro" id="IPR009030">
    <property type="entry name" value="Growth_fac_rcpt_cys_sf"/>
</dbReference>
<evidence type="ECO:0000256" key="5">
    <source>
        <dbReference type="ARBA" id="ARBA00022536"/>
    </source>
</evidence>
<feature type="domain" description="Ig-like" evidence="20">
    <location>
        <begin position="392"/>
        <end position="482"/>
    </location>
</feature>
<dbReference type="Pfam" id="PF07474">
    <property type="entry name" value="G2F"/>
    <property type="match status" value="1"/>
</dbReference>
<dbReference type="FunFam" id="2.60.40.10:FF:000186">
    <property type="entry name" value="Hemicentin 1"/>
    <property type="match status" value="1"/>
</dbReference>
<keyword evidence="7" id="KW-0812">Transmembrane</keyword>
<keyword evidence="15" id="KW-0325">Glycoprotein</keyword>
<feature type="domain" description="EGF-like" evidence="19">
    <location>
        <begin position="3453"/>
        <end position="3492"/>
    </location>
</feature>
<keyword evidence="13 17" id="KW-1015">Disulfide bond</keyword>
<dbReference type="InterPro" id="IPR036383">
    <property type="entry name" value="TSP1_rpt_sf"/>
</dbReference>
<evidence type="ECO:0000256" key="15">
    <source>
        <dbReference type="ARBA" id="ARBA00023180"/>
    </source>
</evidence>
<dbReference type="SMART" id="SM00409">
    <property type="entry name" value="IG"/>
    <property type="match status" value="26"/>
</dbReference>
<comment type="subcellular location">
    <subcellularLocation>
        <location evidence="1">Membrane</location>
        <topology evidence="1">Single-pass type I membrane protein</topology>
    </subcellularLocation>
    <subcellularLocation>
        <location evidence="2">Secreted</location>
        <location evidence="2">Extracellular space</location>
        <location evidence="2">Extracellular matrix</location>
    </subcellularLocation>
</comment>
<dbReference type="InterPro" id="IPR009017">
    <property type="entry name" value="GFP"/>
</dbReference>
<dbReference type="PROSITE" id="PS00010">
    <property type="entry name" value="ASX_HYDROXYL"/>
    <property type="match status" value="6"/>
</dbReference>
<keyword evidence="6" id="KW-0254">Endocytosis</keyword>
<feature type="domain" description="EGF-like" evidence="19">
    <location>
        <begin position="3188"/>
        <end position="3227"/>
    </location>
</feature>
<evidence type="ECO:0000313" key="23">
    <source>
        <dbReference type="Proteomes" id="UP001445076"/>
    </source>
</evidence>
<dbReference type="Gene3D" id="2.20.100.10">
    <property type="entry name" value="Thrombospondin type-1 (TSP1) repeat"/>
    <property type="match status" value="6"/>
</dbReference>
<evidence type="ECO:0000259" key="21">
    <source>
        <dbReference type="PROSITE" id="PS50993"/>
    </source>
</evidence>
<feature type="domain" description="Ig-like" evidence="20">
    <location>
        <begin position="211"/>
        <end position="298"/>
    </location>
</feature>
<dbReference type="CDD" id="cd00054">
    <property type="entry name" value="EGF_CA"/>
    <property type="match status" value="9"/>
</dbReference>
<feature type="non-terminal residue" evidence="22">
    <location>
        <position position="1"/>
    </location>
</feature>
<keyword evidence="3" id="KW-0964">Secreted</keyword>
<feature type="domain" description="Ig-like" evidence="20">
    <location>
        <begin position="772"/>
        <end position="859"/>
    </location>
</feature>
<dbReference type="Gene3D" id="2.40.155.10">
    <property type="entry name" value="Green fluorescent protein"/>
    <property type="match status" value="1"/>
</dbReference>
<feature type="domain" description="EGF-like" evidence="19">
    <location>
        <begin position="3103"/>
        <end position="3143"/>
    </location>
</feature>
<feature type="domain" description="Ig-like" evidence="20">
    <location>
        <begin position="867"/>
        <end position="964"/>
    </location>
</feature>
<dbReference type="PROSITE" id="PS01187">
    <property type="entry name" value="EGF_CA"/>
    <property type="match status" value="2"/>
</dbReference>
<dbReference type="SMART" id="SM00181">
    <property type="entry name" value="EGF"/>
    <property type="match status" value="10"/>
</dbReference>
<dbReference type="Proteomes" id="UP001445076">
    <property type="component" value="Unassembled WGS sequence"/>
</dbReference>
<dbReference type="Pfam" id="PF07679">
    <property type="entry name" value="I-set"/>
    <property type="match status" value="17"/>
</dbReference>
<feature type="domain" description="Ig-like" evidence="20">
    <location>
        <begin position="1472"/>
        <end position="1618"/>
    </location>
</feature>
<dbReference type="InterPro" id="IPR013106">
    <property type="entry name" value="Ig_V-set"/>
</dbReference>
<feature type="domain" description="Ig-like" evidence="20">
    <location>
        <begin position="1062"/>
        <end position="1152"/>
    </location>
</feature>
<dbReference type="SUPFAM" id="SSF54511">
    <property type="entry name" value="GFP-like"/>
    <property type="match status" value="1"/>
</dbReference>
<dbReference type="PANTHER" id="PTHR10075">
    <property type="entry name" value="BASIGIN RELATED"/>
    <property type="match status" value="1"/>
</dbReference>
<evidence type="ECO:0000256" key="14">
    <source>
        <dbReference type="ARBA" id="ARBA00023170"/>
    </source>
</evidence>
<evidence type="ECO:0000256" key="18">
    <source>
        <dbReference type="SAM" id="MobiDB-lite"/>
    </source>
</evidence>
<keyword evidence="11" id="KW-1133">Transmembrane helix</keyword>
<evidence type="ECO:0000256" key="9">
    <source>
        <dbReference type="ARBA" id="ARBA00022737"/>
    </source>
</evidence>
<dbReference type="InterPro" id="IPR013783">
    <property type="entry name" value="Ig-like_fold"/>
</dbReference>
<dbReference type="InterPro" id="IPR000152">
    <property type="entry name" value="EGF-type_Asp/Asn_hydroxyl_site"/>
</dbReference>
<evidence type="ECO:0000256" key="8">
    <source>
        <dbReference type="ARBA" id="ARBA00022729"/>
    </source>
</evidence>
<dbReference type="PANTHER" id="PTHR10075:SF103">
    <property type="entry name" value="ROUNDABOUT HOMOLOG 4"/>
    <property type="match status" value="1"/>
</dbReference>
<dbReference type="Pfam" id="PF12662">
    <property type="entry name" value="cEGF"/>
    <property type="match status" value="2"/>
</dbReference>
<evidence type="ECO:0000256" key="7">
    <source>
        <dbReference type="ARBA" id="ARBA00022692"/>
    </source>
</evidence>
<feature type="domain" description="Ig-like" evidence="20">
    <location>
        <begin position="1381"/>
        <end position="1463"/>
    </location>
</feature>
<dbReference type="SUPFAM" id="SSF48726">
    <property type="entry name" value="Immunoglobulin"/>
    <property type="match status" value="26"/>
</dbReference>
<sequence>TAASDSSDVSDSQPHQEVLLDMPFSLFCSAFGSPPLHITWTKDDAPLVGLLGTGLDGRLNLGDNGRRLLVSGAIVADSGTYTCTAENEGGRDSASFYVDVLVPPMIVQDTDTFYSTVEGEEVVLHCEVVGDPPPMLVWLHHGVPLQDLDFPGVVIQDAFTRTTHNVTNSNSVVRISSVSEVHSGSYTCIASSVAGTDELSYIVRVATVPRPEDDITNTHLTVRVNRPATLTCQVQATPEPQFFWFKNSSPLEEGTPNVHISAHGRELKLLQVTENDTANFSCLAVNEAGEILLNFTLEVQVPPRLTEEVNEALHVASGEDAEFFCPVHATPTPSILWMKDASIMQQTFTAVDPRRLLLKNINKEDDGRYTCLATNEAGTVEQDFTLHVIVPPRLLDLDTPVLEKSVVVNRQISITCFIVADPPPSISWLKDGEPLSSLISDISIDNQDRHLTILQAQPVDSGNYTCQATNAAGTTNLTTLLSVLTPPSWNTDSDFEKEVVGISKFSVDLYCDVTATPAPSVLWLKDGQMLTLTPGKSQLAQDDKLLQLVSLEGSESGRYTCVASNAAGTAEYDFELTVLAPPTLIYQPQTKHTVLANRALSLECPVEGVPEPHIEWIVDEQPVTSSSQFISLSATKTQLYLFRVQSTASEQVSCIASNAVGELITNYTINVLSPPSIIATPASRRVKVQEGNVLMLSCKAHGQPTPQVAWVTAGGKVLNDSELLASGFEIQDEGQSLVLLEVNGEHEGHYTCIASNSAGSAEETFFVQVLLPPMIEIPDQGTELEVVQSSSITLPCVVDAQPPASISWLKNGKALETGGDPFLHVMGSGERLSFLRVLPHHAANYTCVATSAAGEDLLTYNMRVMVPPVIIEDVVENIIGEGIGRETVGVVGGEINLECYTLGMPAPTLSWAKDDESVTLSERLSVYEDGQVLKIQDAQTDDSGRYTCTATSPSGVASRDFVVIIHSPPRIIPPPEKSLDVVLNQPLVLTCEAESSLTPAASWIRHGRPITPFTNPNYQVRSGGHELHLRRVRKGDGGPFTCIVVNAAGQDTLTYTLTVQVPAKIERANVQQRLVGVLRKSAELMCEVSGNPTPSIAWTHDSTLITSDHPHYQILDKGSRLRLLELKQEDEGVVTCTATNPAGHDVLNFTLQVLVPPHVPDDAVTDITVKEDESVVLVCPVTATPAPSVVWSRDGTIVGVSGRGNVDVGSDGHTLRMVRAGSHNSGVYTCTASNAAGVLDIPLTLSVLVPPQIAGTRAGAHHRQGEEELVTVMEGGHASLECHLLKGSPAPTRHWFLGHDLRQPQHTVVGDGEKLVITGAQVDDSGVYHCVAENAAGKDTKVVRVGVQAPPRVNITALPGLATVLTPGGGEATLLPANGRPRNSSVKTTFTTTQDQTVTLPCPVTGSPTPRRLWYRGSQALVSSPRLVVGVGGRDITIVGVSPRDAGAYVCVAVNPAGEAQLTTTLIVIGRPELEGEPEEEVTVLEGHRVILECRVKVPSVESQRGPHRRAHYNITWIKNNPGTSLMGSRADIDDYNYLDYTNFDTEFGHDPLFNMTSRSNTDIDWQKWKRQNVTFSYGISNDGTQLTLPKVMKDDEGLYTCEVTNEAGVTKRTFRVDALVPPDIDTEQEVKFYQAAVGEPVVLECDATGDPIPEVTWFRNSNPVKSSSHIQLLKNNRVFIITAAQEGDDGDYVCLASNLAGITEETFHLQVLVPPKVSGPEELTIAVVSGQPVSLECEVSGYPQPDITWTYENQELIPDDNVLINNNKLSIESVVVDLAGKYQCQVVNSVGQAVKRFTLQVTEAPFITGSGDEETVTVIEGDSASLHCVASGQPPPIISWSKEGVGIRVDDNMGVSWGGRTLLIQYVSQEDGGRYTCLASNPAGNHSRDFRIQVLQAPQLIEAPKEVVAVSGEVVSLVCSFDGHPQPKISWYFEGAPAAIAENLLPSGALQHFPVRPEHAGNYTCIADNEAGRANHSLTLTILTPPSVEVQKKRVVVVSGEAATLHCYGKGTPPPILTWLKGHQVINESPEFQVGKNGSLYLPKVTPSLAGTYICNARSPAGSAHDRADLIVQEPPSVVPYEDEVVAVVGQEVKLTCEVTGQPVPTITWTRPDLAHQAITPEDPRVQISGADLVIMPVAVEDMGRYECTAHNPAGRTMAQLLLTVHSPPSVLEELSETVSVMRGENLMLGCTTSGYPLPRTTWLKEGRILSETPRVTFAINGELVITTLQPSDSGLYTCLVSNAAGRVYREVEVLVIVPPRITVLPRTNQVTRGDRFELECEAAGVPTPSIRWLLNGTQVYGVVASSNGRSVLVVERASKTDEGTYTCLAENDAGHRKAIAGIRVKVPPVIMYAPEEMTVLELNAVTLTCVAEGDPAPATTWIKEGHSVHSSDRVHLMDNGSLVIDSSQASDAGEYKCVVSNDAGAAEATAHLVVHTPPVLTRPPITAVVEVGGTVVFDCEAEGTPAPTIQWSVSPGELHSRFLRLTNGSLQLIAAQMEDEGHIICQAYNELGEDLAKADLFIKVSGMWSSWGPWAPCSVSCGTGQQERRRVCNSPAPRHGGSSCQGDEAHTRPCRPHPCPVDGNWSPWEPWSECSITCGSGVRLRSRYCTAPAPLYGGQPCEGAAVEEEDCRLRDCPVSGEWGLWTSWSDCSTTCGQGLRQRTRLCDSPPPAAGGAECTDDGLEVMPCSNPHCLLDGNWGSWESWSVCSVSCGGGMRRRQRQCNDPPPSNGGRFCPGSDTLEDYCNLDMCPINGGWSSWSVWGSCTATCGGGQRRRLRTCDNPSPSQDGRACTGPDTDTEACNVHKCPVNGAWGSWSEWTGCSMTCGVGVKVRSRRCSAPYPRFGGAPCLGEERETATCEGDACEVLPVVARGTLMGELNGEDLGIVALTANVTTLGMQRTVTANISPLAPKHGMWLTPLLSVVSPVYWTSAYEVNGAANGHTLTKGFFRREAHVAFATGETVDMTHVVRGVDSNGVLLVDVVVTGNVPYLPPDSLITLQPYNENYVQIGGGSLFATSTRTFSIGEYHLPYAWNQTISYDAELGNMPYLVETLHSNGLGSFYSNNQAELSLIVSSSIAPGLPSDSCPSGFTLDQSGPYCRDNDECLTSTSRCSHGCSNTIGSYACTCIPGYTLGPDGYTCQDVDECSMSGVCGPREQCDNTQGSYTCTYTCGHGLRRTHSGTACEDINECQEQPHACDQTCLNLIGGFRCDCRRGFRLVGQSRCVDIDECSQFHSPCSHGCENTVGSFRCTCPEGHTLLPNGRCKDINECASYLHDCLEEQECRNTEGSYTCITHCPAGLLQASNGTCTDIDECSEEIATCHFTQICTNTWGSYRCSCSRGFSSSGPGQPCLDVDECLATPSPCNYQCHNLRGTYQCICAPGQQRLPDGKSCVGLQYVEEPRARYPLSPRRPRPALAGYPTTEFQEKLLHKFYVQSSCPQGFDYEAGECKDVDECALTDRCQHHCHNTVGSYVCLCPPGYRLNTNQRTCDDIDECLDHDVECGEDELCFNLRGSYKCVPTPCPPEYERDITTGSCILDCRQGHSSCPPGVNYAHILAFKTASLPAGIQANQDLVRLMAYDQAGNLVRHTLFNIIENETGIPFRIRLKNGKGILRTLQALTAGREYRMVVEAVSYDEIQHFIKYSTRFIIFLHISEYPY</sequence>
<dbReference type="SUPFAM" id="SSF57184">
    <property type="entry name" value="Growth factor receptor domain"/>
    <property type="match status" value="3"/>
</dbReference>
<feature type="domain" description="Ig-like" evidence="20">
    <location>
        <begin position="303"/>
        <end position="387"/>
    </location>
</feature>
<evidence type="ECO:0000259" key="20">
    <source>
        <dbReference type="PROSITE" id="PS50835"/>
    </source>
</evidence>
<protein>
    <recommendedName>
        <fullName evidence="24">Hemicentin 1</fullName>
    </recommendedName>
</protein>
<dbReference type="InterPro" id="IPR001881">
    <property type="entry name" value="EGF-like_Ca-bd_dom"/>
</dbReference>
<dbReference type="GO" id="GO:0016020">
    <property type="term" value="C:membrane"/>
    <property type="evidence" value="ECO:0007669"/>
    <property type="project" value="UniProtKB-SubCell"/>
</dbReference>
<dbReference type="InterPro" id="IPR018097">
    <property type="entry name" value="EGF_Ca-bd_CS"/>
</dbReference>
<feature type="domain" description="EGF-like" evidence="19">
    <location>
        <begin position="3312"/>
        <end position="3350"/>
    </location>
</feature>
<dbReference type="InterPro" id="IPR026823">
    <property type="entry name" value="cEGF"/>
</dbReference>
<dbReference type="InterPro" id="IPR006605">
    <property type="entry name" value="G2_nidogen/fibulin_G2F"/>
</dbReference>
<dbReference type="Pfam" id="PF13927">
    <property type="entry name" value="Ig_3"/>
    <property type="match status" value="9"/>
</dbReference>
<dbReference type="GO" id="GO:0048468">
    <property type="term" value="P:cell development"/>
    <property type="evidence" value="ECO:0007669"/>
    <property type="project" value="UniProtKB-ARBA"/>
</dbReference>
<organism evidence="22 23">
    <name type="scientific">Cherax quadricarinatus</name>
    <name type="common">Australian red claw crayfish</name>
    <dbReference type="NCBI Taxonomy" id="27406"/>
    <lineage>
        <taxon>Eukaryota</taxon>
        <taxon>Metazoa</taxon>
        <taxon>Ecdysozoa</taxon>
        <taxon>Arthropoda</taxon>
        <taxon>Crustacea</taxon>
        <taxon>Multicrustacea</taxon>
        <taxon>Malacostraca</taxon>
        <taxon>Eumalacostraca</taxon>
        <taxon>Eucarida</taxon>
        <taxon>Decapoda</taxon>
        <taxon>Pleocyemata</taxon>
        <taxon>Astacidea</taxon>
        <taxon>Parastacoidea</taxon>
        <taxon>Parastacidae</taxon>
        <taxon>Cherax</taxon>
    </lineage>
</organism>
<feature type="domain" description="Ig-like" evidence="20">
    <location>
        <begin position="582"/>
        <end position="670"/>
    </location>
</feature>
<dbReference type="FunFam" id="2.10.25.10:FF:000005">
    <property type="entry name" value="Fibrillin 2"/>
    <property type="match status" value="1"/>
</dbReference>
<feature type="disulfide bond" evidence="17">
    <location>
        <begin position="3457"/>
        <end position="3467"/>
    </location>
</feature>
<dbReference type="EMBL" id="JARKIK010000056">
    <property type="protein sequence ID" value="KAK8732687.1"/>
    <property type="molecule type" value="Genomic_DNA"/>
</dbReference>
<keyword evidence="16" id="KW-0393">Immunoglobulin domain</keyword>
<dbReference type="SMART" id="SM00209">
    <property type="entry name" value="TSP1"/>
    <property type="match status" value="6"/>
</dbReference>
<comment type="caution">
    <text evidence="22">The sequence shown here is derived from an EMBL/GenBank/DDBJ whole genome shotgun (WGS) entry which is preliminary data.</text>
</comment>
<feature type="domain" description="Ig-like" evidence="20">
    <location>
        <begin position="104"/>
        <end position="200"/>
    </location>
</feature>
<feature type="domain" description="Ig-like" evidence="20">
    <location>
        <begin position="2261"/>
        <end position="2342"/>
    </location>
</feature>
<dbReference type="FunFam" id="2.60.40.10:FF:000032">
    <property type="entry name" value="palladin isoform X1"/>
    <property type="match status" value="7"/>
</dbReference>
<feature type="domain" description="Ig-like" evidence="20">
    <location>
        <begin position="487"/>
        <end position="577"/>
    </location>
</feature>
<feature type="domain" description="Ig-like" evidence="20">
    <location>
        <begin position="1"/>
        <end position="97"/>
    </location>
</feature>
<dbReference type="SMART" id="SM00406">
    <property type="entry name" value="IGv"/>
    <property type="match status" value="7"/>
</dbReference>
<feature type="domain" description="Ig-like" evidence="20">
    <location>
        <begin position="1806"/>
        <end position="1894"/>
    </location>
</feature>
<feature type="domain" description="Ig-like" evidence="20">
    <location>
        <begin position="2439"/>
        <end position="2518"/>
    </location>
</feature>
<feature type="domain" description="Nidogen G2 beta-barrel" evidence="21">
    <location>
        <begin position="2869"/>
        <end position="3089"/>
    </location>
</feature>
<evidence type="ECO:0000256" key="1">
    <source>
        <dbReference type="ARBA" id="ARBA00004479"/>
    </source>
</evidence>
<evidence type="ECO:0000256" key="2">
    <source>
        <dbReference type="ARBA" id="ARBA00004498"/>
    </source>
</evidence>
<dbReference type="InterPro" id="IPR036179">
    <property type="entry name" value="Ig-like_dom_sf"/>
</dbReference>
<feature type="domain" description="Ig-like" evidence="20">
    <location>
        <begin position="1251"/>
        <end position="1344"/>
    </location>
</feature>
<dbReference type="PROSITE" id="PS50835">
    <property type="entry name" value="IG_LIKE"/>
    <property type="match status" value="26"/>
</dbReference>
<evidence type="ECO:0000313" key="22">
    <source>
        <dbReference type="EMBL" id="KAK8732687.1"/>
    </source>
</evidence>
<dbReference type="PROSITE" id="PS50026">
    <property type="entry name" value="EGF_3"/>
    <property type="match status" value="5"/>
</dbReference>
<feature type="domain" description="Ig-like" evidence="20">
    <location>
        <begin position="969"/>
        <end position="1058"/>
    </location>
</feature>
<gene>
    <name evidence="22" type="ORF">OTU49_006879</name>
</gene>
<dbReference type="SUPFAM" id="SSF82895">
    <property type="entry name" value="TSP-1 type 1 repeat"/>
    <property type="match status" value="6"/>
</dbReference>
<dbReference type="Pfam" id="PF07645">
    <property type="entry name" value="EGF_CA"/>
    <property type="match status" value="5"/>
</dbReference>
<dbReference type="InterPro" id="IPR000884">
    <property type="entry name" value="TSP1_rpt"/>
</dbReference>
<dbReference type="FunFam" id="2.20.100.10:FF:000007">
    <property type="entry name" value="Thrombospondin 1"/>
    <property type="match status" value="3"/>
</dbReference>
<feature type="domain" description="Ig-like" evidence="20">
    <location>
        <begin position="2349"/>
        <end position="2435"/>
    </location>
</feature>
<keyword evidence="23" id="KW-1185">Reference proteome</keyword>
<keyword evidence="8" id="KW-0732">Signal</keyword>
<dbReference type="FunFam" id="2.10.25.10:FF:000014">
    <property type="entry name" value="Latent-transforming growth factor beta-binding protein 3"/>
    <property type="match status" value="1"/>
</dbReference>
<dbReference type="FunFam" id="2.10.25.10:FF:000352">
    <property type="entry name" value="Hemicentin 1"/>
    <property type="match status" value="1"/>
</dbReference>
<dbReference type="FunFam" id="2.60.40.10:FF:000130">
    <property type="entry name" value="Hemicentin 1"/>
    <property type="match status" value="1"/>
</dbReference>
<dbReference type="SMART" id="SM00179">
    <property type="entry name" value="EGF_CA"/>
    <property type="match status" value="9"/>
</dbReference>
<comment type="caution">
    <text evidence="17">Lacks conserved residue(s) required for the propagation of feature annotation.</text>
</comment>
<dbReference type="FunFam" id="2.60.40.10:FF:000503">
    <property type="entry name" value="Hemicentin 1"/>
    <property type="match status" value="5"/>
</dbReference>
<evidence type="ECO:0000256" key="12">
    <source>
        <dbReference type="ARBA" id="ARBA00023136"/>
    </source>
</evidence>
<feature type="domain" description="Ig-like" evidence="20">
    <location>
        <begin position="1623"/>
        <end position="1711"/>
    </location>
</feature>
<keyword evidence="10" id="KW-0106">Calcium</keyword>
<feature type="domain" description="Ig-like" evidence="20">
    <location>
        <begin position="1987"/>
        <end position="2072"/>
    </location>
</feature>
<evidence type="ECO:0000256" key="6">
    <source>
        <dbReference type="ARBA" id="ARBA00022583"/>
    </source>
</evidence>
<dbReference type="GO" id="GO:0006897">
    <property type="term" value="P:endocytosis"/>
    <property type="evidence" value="ECO:0007669"/>
    <property type="project" value="UniProtKB-KW"/>
</dbReference>
<evidence type="ECO:0000256" key="11">
    <source>
        <dbReference type="ARBA" id="ARBA00022989"/>
    </source>
</evidence>
<dbReference type="FunFam" id="2.20.100.10:FF:000001">
    <property type="entry name" value="semaphorin-5A isoform X1"/>
    <property type="match status" value="2"/>
</dbReference>
<feature type="domain" description="Ig-like" evidence="20">
    <location>
        <begin position="1716"/>
        <end position="1803"/>
    </location>
</feature>
<evidence type="ECO:0000256" key="16">
    <source>
        <dbReference type="ARBA" id="ARBA00023319"/>
    </source>
</evidence>
<proteinExistence type="predicted"/>
<keyword evidence="5 17" id="KW-0245">EGF-like domain</keyword>
<feature type="domain" description="EGF-like" evidence="19">
    <location>
        <begin position="3228"/>
        <end position="3267"/>
    </location>
</feature>
<accession>A0AAW0WZF8</accession>
<dbReference type="PROSITE" id="PS50092">
    <property type="entry name" value="TSP1"/>
    <property type="match status" value="6"/>
</dbReference>
<dbReference type="InterPro" id="IPR003598">
    <property type="entry name" value="Ig_sub2"/>
</dbReference>
<dbReference type="CDD" id="cd00096">
    <property type="entry name" value="Ig"/>
    <property type="match status" value="5"/>
</dbReference>
<dbReference type="GO" id="GO:0007399">
    <property type="term" value="P:nervous system development"/>
    <property type="evidence" value="ECO:0007669"/>
    <property type="project" value="UniProtKB-ARBA"/>
</dbReference>
<evidence type="ECO:0000256" key="3">
    <source>
        <dbReference type="ARBA" id="ARBA00022525"/>
    </source>
</evidence>
<dbReference type="Gene3D" id="2.10.25.10">
    <property type="entry name" value="Laminin"/>
    <property type="match status" value="9"/>
</dbReference>
<keyword evidence="9" id="KW-0677">Repeat</keyword>
<dbReference type="PROSITE" id="PS01186">
    <property type="entry name" value="EGF_2"/>
    <property type="match status" value="3"/>
</dbReference>
<dbReference type="FunFam" id="2.10.25.10:FF:000240">
    <property type="entry name" value="Vitamin K-dependent protein S"/>
    <property type="match status" value="2"/>
</dbReference>
<evidence type="ECO:0000256" key="4">
    <source>
        <dbReference type="ARBA" id="ARBA00022530"/>
    </source>
</evidence>
<dbReference type="SMART" id="SM00408">
    <property type="entry name" value="IGc2"/>
    <property type="match status" value="26"/>
</dbReference>
<dbReference type="InterPro" id="IPR013098">
    <property type="entry name" value="Ig_I-set"/>
</dbReference>
<feature type="region of interest" description="Disordered" evidence="18">
    <location>
        <begin position="2554"/>
        <end position="2573"/>
    </location>
</feature>
<evidence type="ECO:0000256" key="10">
    <source>
        <dbReference type="ARBA" id="ARBA00022837"/>
    </source>
</evidence>
<keyword evidence="4" id="KW-0272">Extracellular matrix</keyword>
<keyword evidence="12" id="KW-0472">Membrane</keyword>
<dbReference type="SMART" id="SM00682">
    <property type="entry name" value="G2F"/>
    <property type="match status" value="1"/>
</dbReference>
<feature type="domain" description="Ig-like" evidence="20">
    <location>
        <begin position="675"/>
        <end position="768"/>
    </location>
</feature>
<dbReference type="InterPro" id="IPR000742">
    <property type="entry name" value="EGF"/>
</dbReference>
<name>A0AAW0WZF8_CHEQU</name>
<dbReference type="Pfam" id="PF00090">
    <property type="entry name" value="TSP_1"/>
    <property type="match status" value="6"/>
</dbReference>
<feature type="domain" description="Ig-like" evidence="20">
    <location>
        <begin position="1899"/>
        <end position="1982"/>
    </location>
</feature>
<dbReference type="FunFam" id="2.10.25.10:FF:000009">
    <property type="entry name" value="Low-density lipoprotein receptor isoform 1"/>
    <property type="match status" value="1"/>
</dbReference>
<dbReference type="InterPro" id="IPR007110">
    <property type="entry name" value="Ig-like_dom"/>
</dbReference>
<evidence type="ECO:0000256" key="13">
    <source>
        <dbReference type="ARBA" id="ARBA00023157"/>
    </source>
</evidence>
<dbReference type="InterPro" id="IPR003599">
    <property type="entry name" value="Ig_sub"/>
</dbReference>
<evidence type="ECO:0000259" key="19">
    <source>
        <dbReference type="PROSITE" id="PS50026"/>
    </source>
</evidence>